<dbReference type="PROSITE" id="PS51257">
    <property type="entry name" value="PROKAR_LIPOPROTEIN"/>
    <property type="match status" value="1"/>
</dbReference>
<dbReference type="EMBL" id="QREG01000032">
    <property type="protein sequence ID" value="RED92205.1"/>
    <property type="molecule type" value="Genomic_DNA"/>
</dbReference>
<keyword evidence="1" id="KW-0880">Kelch repeat</keyword>
<dbReference type="InterPro" id="IPR011043">
    <property type="entry name" value="Gal_Oxase/kelch_b-propeller"/>
</dbReference>
<evidence type="ECO:0000313" key="4">
    <source>
        <dbReference type="Proteomes" id="UP000256779"/>
    </source>
</evidence>
<organism evidence="3 4">
    <name type="scientific">Marinoscillum furvescens DSM 4134</name>
    <dbReference type="NCBI Taxonomy" id="1122208"/>
    <lineage>
        <taxon>Bacteria</taxon>
        <taxon>Pseudomonadati</taxon>
        <taxon>Bacteroidota</taxon>
        <taxon>Cytophagia</taxon>
        <taxon>Cytophagales</taxon>
        <taxon>Reichenbachiellaceae</taxon>
        <taxon>Marinoscillum</taxon>
    </lineage>
</organism>
<comment type="caution">
    <text evidence="3">The sequence shown here is derived from an EMBL/GenBank/DDBJ whole genome shotgun (WGS) entry which is preliminary data.</text>
</comment>
<gene>
    <name evidence="3" type="ORF">C7460_13217</name>
</gene>
<evidence type="ECO:0000256" key="1">
    <source>
        <dbReference type="ARBA" id="ARBA00022441"/>
    </source>
</evidence>
<dbReference type="OrthoDB" id="103335at2"/>
<dbReference type="PANTHER" id="PTHR45632">
    <property type="entry name" value="LD33804P"/>
    <property type="match status" value="1"/>
</dbReference>
<dbReference type="SUPFAM" id="SSF50965">
    <property type="entry name" value="Galactose oxidase, central domain"/>
    <property type="match status" value="1"/>
</dbReference>
<dbReference type="SUPFAM" id="SSF117281">
    <property type="entry name" value="Kelch motif"/>
    <property type="match status" value="1"/>
</dbReference>
<dbReference type="PANTHER" id="PTHR45632:SF3">
    <property type="entry name" value="KELCH-LIKE PROTEIN 32"/>
    <property type="match status" value="1"/>
</dbReference>
<dbReference type="RefSeq" id="WP_115870296.1">
    <property type="nucleotide sequence ID" value="NZ_QREG01000032.1"/>
</dbReference>
<protein>
    <submittedName>
        <fullName evidence="3">N-acetylneuraminic acid mutarotase</fullName>
    </submittedName>
</protein>
<dbReference type="Gene3D" id="2.120.10.80">
    <property type="entry name" value="Kelch-type beta propeller"/>
    <property type="match status" value="2"/>
</dbReference>
<dbReference type="InterPro" id="IPR056734">
    <property type="entry name" value="NANM"/>
</dbReference>
<accession>A0A3D9KX77</accession>
<evidence type="ECO:0000313" key="3">
    <source>
        <dbReference type="EMBL" id="RED92205.1"/>
    </source>
</evidence>
<dbReference type="Pfam" id="PF24996">
    <property type="entry name" value="NANM"/>
    <property type="match status" value="1"/>
</dbReference>
<dbReference type="InterPro" id="IPR015915">
    <property type="entry name" value="Kelch-typ_b-propeller"/>
</dbReference>
<evidence type="ECO:0000256" key="2">
    <source>
        <dbReference type="ARBA" id="ARBA00022737"/>
    </source>
</evidence>
<dbReference type="InterPro" id="IPR006652">
    <property type="entry name" value="Kelch_1"/>
</dbReference>
<dbReference type="Pfam" id="PF01344">
    <property type="entry name" value="Kelch_1"/>
    <property type="match status" value="1"/>
</dbReference>
<sequence length="334" mass="37156">METTKLKLWGVVFLAALMGCSDIDDETEVGNWVKYSDFEGVTRSGAVSFTIGDYAYVGLGTDGDDYLMDFWRYDATQNFWQEMAAFPGPGRIAAVSFSIDGKGYVGTGFNEDLTEEELGDFWEYDPSTNSWSEKAAFGGGARYAATGFTVDQRGYIGTGYDGNYRKDFWSYDPSADEWTQVVSLYGSKRESAVSFVIEGKAYVGAGRNNGSYLYDFWAFDPATEGWEDHTLYDDSDYFDEFLAAVSRYGAVAFTMDGKGYIVGGVASSYSQDVYAYEPNTGEWSQSNSFEGSARSSAVAFTIQNTGYVGTGKNSTHEFDDFWGFYPDEEYDEYD</sequence>
<dbReference type="AlphaFoldDB" id="A0A3D9KX77"/>
<keyword evidence="2" id="KW-0677">Repeat</keyword>
<dbReference type="Proteomes" id="UP000256779">
    <property type="component" value="Unassembled WGS sequence"/>
</dbReference>
<keyword evidence="4" id="KW-1185">Reference proteome</keyword>
<reference evidence="3 4" key="1">
    <citation type="submission" date="2018-07" db="EMBL/GenBank/DDBJ databases">
        <title>Genomic Encyclopedia of Type Strains, Phase IV (KMG-IV): sequencing the most valuable type-strain genomes for metagenomic binning, comparative biology and taxonomic classification.</title>
        <authorList>
            <person name="Goeker M."/>
        </authorList>
    </citation>
    <scope>NUCLEOTIDE SEQUENCE [LARGE SCALE GENOMIC DNA]</scope>
    <source>
        <strain evidence="3 4">DSM 4134</strain>
    </source>
</reference>
<name>A0A3D9KX77_MARFU</name>
<proteinExistence type="predicted"/>